<sequence length="385" mass="41268">MADPTRRTTLPLRGLLVAGLVALLAALASVLAAAPAGAHVKTTTGYSVIRSDGDRISYELRVEYDVLARSTGMGRAAEEASTDEERREALRTGNRAVADYVDDRVVIYLDDVACDGELERSDVEYQDTVTYAVLDLDFSCFGEKDGSYRVHYAMFALDEGIVDDHVNLVDYELGEAKGQAAVDSYVTEFVAGERSWLSSSARFVELGFEHFLSGLDHILFVVALLLGATSVASLARSVGVFTAAHSLSLALSVLGVVHVPAQYVQPLIALSVAYVAIDSVLAGRVRHRMLVVFAFGLLHGLGFASAMRFTDELSWGLVGSLAGFNLGIEAGQLLLVLVAFPLLLAARRLPSIRRLPLSTAVHLGATGVIALLGLVWFAQRVSLVV</sequence>
<feature type="transmembrane region" description="Helical" evidence="1">
    <location>
        <begin position="263"/>
        <end position="282"/>
    </location>
</feature>
<evidence type="ECO:0000313" key="3">
    <source>
        <dbReference type="Proteomes" id="UP000542813"/>
    </source>
</evidence>
<keyword evidence="1" id="KW-0812">Transmembrane</keyword>
<dbReference type="AlphaFoldDB" id="A0A7W9GLL1"/>
<protein>
    <submittedName>
        <fullName evidence="2">Hydrogenase/urease accessory protein HupE</fullName>
    </submittedName>
</protein>
<dbReference type="EMBL" id="JACHMM010000001">
    <property type="protein sequence ID" value="MBB5786109.1"/>
    <property type="molecule type" value="Genomic_DNA"/>
</dbReference>
<organism evidence="2 3">
    <name type="scientific">Jiangella mangrovi</name>
    <dbReference type="NCBI Taxonomy" id="1524084"/>
    <lineage>
        <taxon>Bacteria</taxon>
        <taxon>Bacillati</taxon>
        <taxon>Actinomycetota</taxon>
        <taxon>Actinomycetes</taxon>
        <taxon>Jiangellales</taxon>
        <taxon>Jiangellaceae</taxon>
        <taxon>Jiangella</taxon>
    </lineage>
</organism>
<dbReference type="RefSeq" id="WP_184819340.1">
    <property type="nucleotide sequence ID" value="NZ_JACHMM010000001.1"/>
</dbReference>
<evidence type="ECO:0000313" key="2">
    <source>
        <dbReference type="EMBL" id="MBB5786109.1"/>
    </source>
</evidence>
<feature type="transmembrane region" description="Helical" evidence="1">
    <location>
        <begin position="357"/>
        <end position="378"/>
    </location>
</feature>
<feature type="transmembrane region" description="Helical" evidence="1">
    <location>
        <begin position="289"/>
        <end position="309"/>
    </location>
</feature>
<dbReference type="Pfam" id="PF13795">
    <property type="entry name" value="HupE_UreJ_2"/>
    <property type="match status" value="1"/>
</dbReference>
<feature type="transmembrane region" description="Helical" evidence="1">
    <location>
        <begin position="211"/>
        <end position="231"/>
    </location>
</feature>
<comment type="caution">
    <text evidence="2">The sequence shown here is derived from an EMBL/GenBank/DDBJ whole genome shotgun (WGS) entry which is preliminary data.</text>
</comment>
<reference evidence="2 3" key="1">
    <citation type="submission" date="2020-08" db="EMBL/GenBank/DDBJ databases">
        <title>Sequencing the genomes of 1000 actinobacteria strains.</title>
        <authorList>
            <person name="Klenk H.-P."/>
        </authorList>
    </citation>
    <scope>NUCLEOTIDE SEQUENCE [LARGE SCALE GENOMIC DNA]</scope>
    <source>
        <strain evidence="2 3">DSM 102122</strain>
    </source>
</reference>
<feature type="transmembrane region" description="Helical" evidence="1">
    <location>
        <begin position="321"/>
        <end position="345"/>
    </location>
</feature>
<gene>
    <name evidence="2" type="ORF">HD601_000684</name>
</gene>
<proteinExistence type="predicted"/>
<dbReference type="InterPro" id="IPR032809">
    <property type="entry name" value="Put_HupE_UreJ"/>
</dbReference>
<keyword evidence="3" id="KW-1185">Reference proteome</keyword>
<name>A0A7W9GLL1_9ACTN</name>
<evidence type="ECO:0000256" key="1">
    <source>
        <dbReference type="SAM" id="Phobius"/>
    </source>
</evidence>
<dbReference type="Proteomes" id="UP000542813">
    <property type="component" value="Unassembled WGS sequence"/>
</dbReference>
<accession>A0A7W9GLL1</accession>
<keyword evidence="1" id="KW-1133">Transmembrane helix</keyword>
<keyword evidence="1" id="KW-0472">Membrane</keyword>